<evidence type="ECO:0000256" key="1">
    <source>
        <dbReference type="ARBA" id="ARBA00010894"/>
    </source>
</evidence>
<reference evidence="3 4" key="1">
    <citation type="submission" date="2015-05" db="EMBL/GenBank/DDBJ databases">
        <title>Complete genome of Marinobacter psychrophilus strain 20041T isolated from sea-ice of the Canadian Basin.</title>
        <authorList>
            <person name="Song L."/>
            <person name="Ren L."/>
            <person name="Yu Y."/>
            <person name="Wang X."/>
        </authorList>
    </citation>
    <scope>NUCLEOTIDE SEQUENCE [LARGE SCALE GENOMIC DNA]</scope>
    <source>
        <strain evidence="3 4">20041</strain>
    </source>
</reference>
<dbReference type="STRING" id="330734.ABA45_02770"/>
<keyword evidence="2" id="KW-1133">Transmembrane helix</keyword>
<proteinExistence type="inferred from homology"/>
<name>A0A0H4HXS9_9GAMM</name>
<dbReference type="KEGG" id="mpq:ABA45_02770"/>
<accession>A0A0H4HXS9</accession>
<dbReference type="Pfam" id="PF02325">
    <property type="entry name" value="CCB3_YggT"/>
    <property type="match status" value="2"/>
</dbReference>
<dbReference type="InterPro" id="IPR003425">
    <property type="entry name" value="CCB3/YggT"/>
</dbReference>
<evidence type="ECO:0000256" key="2">
    <source>
        <dbReference type="SAM" id="Phobius"/>
    </source>
</evidence>
<dbReference type="PATRIC" id="fig|330734.3.peg.620"/>
<feature type="transmembrane region" description="Helical" evidence="2">
    <location>
        <begin position="65"/>
        <end position="86"/>
    </location>
</feature>
<keyword evidence="2" id="KW-0472">Membrane</keyword>
<dbReference type="GO" id="GO:0016020">
    <property type="term" value="C:membrane"/>
    <property type="evidence" value="ECO:0007669"/>
    <property type="project" value="InterPro"/>
</dbReference>
<keyword evidence="4" id="KW-1185">Reference proteome</keyword>
<feature type="transmembrane region" description="Helical" evidence="2">
    <location>
        <begin position="157"/>
        <end position="178"/>
    </location>
</feature>
<dbReference type="PANTHER" id="PTHR33219:SF14">
    <property type="entry name" value="PROTEIN COFACTOR ASSEMBLY OF COMPLEX C SUBUNIT B CCB3, CHLOROPLASTIC-RELATED"/>
    <property type="match status" value="1"/>
</dbReference>
<dbReference type="Proteomes" id="UP000036406">
    <property type="component" value="Chromosome"/>
</dbReference>
<sequence length="194" mass="20949">MLPKILLTILSIASSFYMTLVLLRFLLQLARADFYNPISQFVVKVTNPPLRVVRKVIPGWGGIDGAAIVLVILIQAITFALVLLLYDAGAALFNPAWLLSWSVLNVAGLVASLYFWAVIAVVVISWIAPGSSHPAIQLVAQITEPVMRPVRKVVPSLGGLDLSPIIVFLILQVVTVMINHMKVATGMPALLAGM</sequence>
<gene>
    <name evidence="3" type="ORF">ABA45_02770</name>
</gene>
<keyword evidence="2" id="KW-0812">Transmembrane</keyword>
<comment type="similarity">
    <text evidence="1">Belongs to the YggT family.</text>
</comment>
<dbReference type="AlphaFoldDB" id="A0A0H4HXS9"/>
<evidence type="ECO:0000313" key="3">
    <source>
        <dbReference type="EMBL" id="AKO51476.1"/>
    </source>
</evidence>
<dbReference type="RefSeq" id="WP_048384251.1">
    <property type="nucleotide sequence ID" value="NZ_CP011494.1"/>
</dbReference>
<protein>
    <submittedName>
        <fullName evidence="3">Membrane protein</fullName>
    </submittedName>
</protein>
<feature type="transmembrane region" description="Helical" evidence="2">
    <location>
        <begin position="106"/>
        <end position="128"/>
    </location>
</feature>
<organism evidence="3 4">
    <name type="scientific">Marinobacter psychrophilus</name>
    <dbReference type="NCBI Taxonomy" id="330734"/>
    <lineage>
        <taxon>Bacteria</taxon>
        <taxon>Pseudomonadati</taxon>
        <taxon>Pseudomonadota</taxon>
        <taxon>Gammaproteobacteria</taxon>
        <taxon>Pseudomonadales</taxon>
        <taxon>Marinobacteraceae</taxon>
        <taxon>Marinobacter</taxon>
    </lineage>
</organism>
<evidence type="ECO:0000313" key="4">
    <source>
        <dbReference type="Proteomes" id="UP000036406"/>
    </source>
</evidence>
<feature type="transmembrane region" description="Helical" evidence="2">
    <location>
        <begin position="6"/>
        <end position="27"/>
    </location>
</feature>
<dbReference type="EMBL" id="CP011494">
    <property type="protein sequence ID" value="AKO51476.1"/>
    <property type="molecule type" value="Genomic_DNA"/>
</dbReference>
<dbReference type="PANTHER" id="PTHR33219">
    <property type="entry name" value="YLMG HOMOLOG PROTEIN 2, CHLOROPLASTIC"/>
    <property type="match status" value="1"/>
</dbReference>